<gene>
    <name evidence="1" type="ORF">FRC98_12485</name>
</gene>
<evidence type="ECO:0000313" key="1">
    <source>
        <dbReference type="EMBL" id="TXD36647.1"/>
    </source>
</evidence>
<proteinExistence type="predicted"/>
<organism evidence="1 2">
    <name type="scientific">Lujinxingia vulgaris</name>
    <dbReference type="NCBI Taxonomy" id="2600176"/>
    <lineage>
        <taxon>Bacteria</taxon>
        <taxon>Deltaproteobacteria</taxon>
        <taxon>Bradymonadales</taxon>
        <taxon>Lujinxingiaceae</taxon>
        <taxon>Lujinxingia</taxon>
    </lineage>
</organism>
<dbReference type="Proteomes" id="UP000321412">
    <property type="component" value="Unassembled WGS sequence"/>
</dbReference>
<evidence type="ECO:0000313" key="2">
    <source>
        <dbReference type="Proteomes" id="UP000321412"/>
    </source>
</evidence>
<sequence length="490" mass="54671">MTSSSSRDSSSSGTYRRHALGLALMWVLAAGVGVGCAESEQAESPPPLRPLVYTEHPDLTPEGAAVREGRLLRQLRQGAELSGGWGRLENQSDREMPLISEGETLGEAIFEALTTRDEALWDHLYVAPESYAQLVNVSEEKAHEFVDVQMGGALQTWEIFTPTRSSEGAGGGLGELLELQGLELGEGRTINGPVAKADERVVQHWGNVLRLRYAEADVVFELRISRIFRVPSPQDPTREVLVLASPVEADRRLRTLVALGLHLKPELLRSREYPFPLKEGNFWRFRRYNKALGEDEEVDPLDIAMGGQAAAGTPRSPEVVMEVLGVEQYGTWRLVHVMRSYEDADFTRAHERWVLTPRRVYVCDKRCQARIDDLSYLLEYFEYQVPIFSFPLEPGQSWGRAGLAADEEGGTFVVDGSWHSVETPAGGFVGTYAIEGTGPLTQSSPYFKLPGQRRYFAPGRGVVRRELREPDARGNLIDVVEDLVEYRIMP</sequence>
<dbReference type="RefSeq" id="WP_146981775.1">
    <property type="nucleotide sequence ID" value="NZ_VOSM01000005.1"/>
</dbReference>
<keyword evidence="2" id="KW-1185">Reference proteome</keyword>
<reference evidence="1 2" key="1">
    <citation type="submission" date="2019-08" db="EMBL/GenBank/DDBJ databases">
        <title>Bradymonadales sp. TMQ4.</title>
        <authorList>
            <person name="Liang Q."/>
        </authorList>
    </citation>
    <scope>NUCLEOTIDE SEQUENCE [LARGE SCALE GENOMIC DNA]</scope>
    <source>
        <strain evidence="1 2">TMQ4</strain>
    </source>
</reference>
<accession>A0A5C6XBN8</accession>
<dbReference type="AlphaFoldDB" id="A0A5C6XBN8"/>
<comment type="caution">
    <text evidence="1">The sequence shown here is derived from an EMBL/GenBank/DDBJ whole genome shotgun (WGS) entry which is preliminary data.</text>
</comment>
<protein>
    <submittedName>
        <fullName evidence="1">Uncharacterized protein</fullName>
    </submittedName>
</protein>
<dbReference type="EMBL" id="VOSM01000005">
    <property type="protein sequence ID" value="TXD36647.1"/>
    <property type="molecule type" value="Genomic_DNA"/>
</dbReference>
<name>A0A5C6XBN8_9DELT</name>
<dbReference type="OrthoDB" id="5484861at2"/>